<dbReference type="InterPro" id="IPR000551">
    <property type="entry name" value="MerR-type_HTH_dom"/>
</dbReference>
<dbReference type="PANTHER" id="PTHR30204:SF98">
    <property type="entry name" value="HTH-TYPE TRANSCRIPTIONAL REGULATOR ADHR"/>
    <property type="match status" value="1"/>
</dbReference>
<evidence type="ECO:0000313" key="5">
    <source>
        <dbReference type="Proteomes" id="UP000674938"/>
    </source>
</evidence>
<protein>
    <submittedName>
        <fullName evidence="4">MerR family transcriptional regulator</fullName>
    </submittedName>
</protein>
<dbReference type="CDD" id="cd01109">
    <property type="entry name" value="HTH_YyaN"/>
    <property type="match status" value="1"/>
</dbReference>
<dbReference type="InterPro" id="IPR009061">
    <property type="entry name" value="DNA-bd_dom_put_sf"/>
</dbReference>
<sequence>MTIKEVAAMFGLTPETIRYYEKNGVIPPITRDKNGYRVFTKKDLNWIFLAKSLRNAGLSIESIVEFAALSQETGEKRLAQKDILQTQLNELDEKLAEMQRTRDLLEYKIDTYDDHLAKFDRQEVTEDQIEELWKIKHFKKQTIKN</sequence>
<keyword evidence="2" id="KW-0175">Coiled coil</keyword>
<evidence type="ECO:0000313" key="4">
    <source>
        <dbReference type="EMBL" id="MBP1043584.1"/>
    </source>
</evidence>
<keyword evidence="5" id="KW-1185">Reference proteome</keyword>
<dbReference type="InterPro" id="IPR047057">
    <property type="entry name" value="MerR_fam"/>
</dbReference>
<reference evidence="4" key="1">
    <citation type="submission" date="2020-12" db="EMBL/GenBank/DDBJ databases">
        <title>Vagococcus allomyrinae sp. nov. and Enterococcus lavae sp. nov., isolated from the larvae of Allomyrina dichotoma.</title>
        <authorList>
            <person name="Lee S.D."/>
        </authorList>
    </citation>
    <scope>NUCLEOTIDE SEQUENCE</scope>
    <source>
        <strain evidence="4">BWB3-3</strain>
    </source>
</reference>
<keyword evidence="1" id="KW-0238">DNA-binding</keyword>
<dbReference type="GO" id="GO:0003677">
    <property type="term" value="F:DNA binding"/>
    <property type="evidence" value="ECO:0007669"/>
    <property type="project" value="UniProtKB-KW"/>
</dbReference>
<dbReference type="Gene3D" id="1.10.1660.10">
    <property type="match status" value="1"/>
</dbReference>
<dbReference type="PROSITE" id="PS50937">
    <property type="entry name" value="HTH_MERR_2"/>
    <property type="match status" value="1"/>
</dbReference>
<dbReference type="Pfam" id="PF13411">
    <property type="entry name" value="MerR_1"/>
    <property type="match status" value="1"/>
</dbReference>
<dbReference type="RefSeq" id="WP_209531390.1">
    <property type="nucleotide sequence ID" value="NZ_JAEEGA010000017.1"/>
</dbReference>
<dbReference type="AlphaFoldDB" id="A0A940PEV0"/>
<feature type="domain" description="HTH merR-type" evidence="3">
    <location>
        <begin position="1"/>
        <end position="69"/>
    </location>
</feature>
<feature type="coiled-coil region" evidence="2">
    <location>
        <begin position="81"/>
        <end position="108"/>
    </location>
</feature>
<dbReference type="Proteomes" id="UP000674938">
    <property type="component" value="Unassembled WGS sequence"/>
</dbReference>
<accession>A0A940PEV0</accession>
<evidence type="ECO:0000256" key="2">
    <source>
        <dbReference type="SAM" id="Coils"/>
    </source>
</evidence>
<dbReference type="GO" id="GO:0003700">
    <property type="term" value="F:DNA-binding transcription factor activity"/>
    <property type="evidence" value="ECO:0007669"/>
    <property type="project" value="InterPro"/>
</dbReference>
<evidence type="ECO:0000259" key="3">
    <source>
        <dbReference type="PROSITE" id="PS50937"/>
    </source>
</evidence>
<dbReference type="EMBL" id="JAEEGA010000017">
    <property type="protein sequence ID" value="MBP1043584.1"/>
    <property type="molecule type" value="Genomic_DNA"/>
</dbReference>
<dbReference type="SMART" id="SM00422">
    <property type="entry name" value="HTH_MERR"/>
    <property type="match status" value="1"/>
</dbReference>
<evidence type="ECO:0000256" key="1">
    <source>
        <dbReference type="ARBA" id="ARBA00023125"/>
    </source>
</evidence>
<dbReference type="PANTHER" id="PTHR30204">
    <property type="entry name" value="REDOX-CYCLING DRUG-SENSING TRANSCRIPTIONAL ACTIVATOR SOXR"/>
    <property type="match status" value="1"/>
</dbReference>
<dbReference type="SUPFAM" id="SSF46955">
    <property type="entry name" value="Putative DNA-binding domain"/>
    <property type="match status" value="1"/>
</dbReference>
<proteinExistence type="predicted"/>
<name>A0A940PEV0_9ENTE</name>
<gene>
    <name evidence="4" type="ORF">I6N95_21390</name>
</gene>
<comment type="caution">
    <text evidence="4">The sequence shown here is derived from an EMBL/GenBank/DDBJ whole genome shotgun (WGS) entry which is preliminary data.</text>
</comment>
<organism evidence="4 5">
    <name type="scientific">Vagococcus allomyrinae</name>
    <dbReference type="NCBI Taxonomy" id="2794353"/>
    <lineage>
        <taxon>Bacteria</taxon>
        <taxon>Bacillati</taxon>
        <taxon>Bacillota</taxon>
        <taxon>Bacilli</taxon>
        <taxon>Lactobacillales</taxon>
        <taxon>Enterococcaceae</taxon>
        <taxon>Vagococcus</taxon>
    </lineage>
</organism>